<reference evidence="2" key="1">
    <citation type="submission" date="2023-01" db="EMBL/GenBank/DDBJ databases">
        <authorList>
            <person name="Van Ghelder C."/>
            <person name="Rancurel C."/>
        </authorList>
    </citation>
    <scope>NUCLEOTIDE SEQUENCE</scope>
    <source>
        <strain evidence="2">CNCM I-4278</strain>
    </source>
</reference>
<feature type="region of interest" description="Disordered" evidence="1">
    <location>
        <begin position="769"/>
        <end position="806"/>
    </location>
</feature>
<organism evidence="2 3">
    <name type="scientific">Periconia digitata</name>
    <dbReference type="NCBI Taxonomy" id="1303443"/>
    <lineage>
        <taxon>Eukaryota</taxon>
        <taxon>Fungi</taxon>
        <taxon>Dikarya</taxon>
        <taxon>Ascomycota</taxon>
        <taxon>Pezizomycotina</taxon>
        <taxon>Dothideomycetes</taxon>
        <taxon>Pleosporomycetidae</taxon>
        <taxon>Pleosporales</taxon>
        <taxon>Massarineae</taxon>
        <taxon>Periconiaceae</taxon>
        <taxon>Periconia</taxon>
    </lineage>
</organism>
<feature type="compositionally biased region" description="Low complexity" evidence="1">
    <location>
        <begin position="852"/>
        <end position="869"/>
    </location>
</feature>
<sequence length="1174" mass="131219">MVAHGYVLDLLNDSYYADKQDVTGNVAPFPTLVPYDQYGHTPLVYRMNYNHAVFLGLIQDYTNRLSAQLGKELWTWCVQWKVVVPLNDPETPSTKKPRLDSMLQAANNHEQSASKPAYTNMGRRILRSDLFQNNELHRVLVDIVTVRSSLVPNYVEFLYQWIDYHMGDGTALHAAVKHEIPSLWLFEQHPRNLTNGSVEIDEGDLQAPTATIKESKDRMKPDIGALERQTQESERMQYHEVKFGLQRPVDPVDDIITPLLNIPREDAQQRKYFAACFKNRQRALWLLQEAGIPASKIGSYQREQKERVSETPEGVAGVGFKHYYHDLPYANERRIFNENILKLREKQREIAISNQLAREASQPMPNKASSMRSDALLPAPPEPYRPSSQELQYQIAELLRKKHAKYYEKVPKCVYGRLKSNLFANSRPDMRVVSPPPPSHTDDGESMIIDSEEEEEEEEENGYTDEEHDSNDDHEGVVTDDYVNSGDNGGSLLEVAYHDDFIQFSHNPDVFQDADNPDEELLDESDLDGHEQENISGSANAEPDGDPLDMSGPINPILAALAGFPPAQSISSMSSSVSTHALSEQQSTNTNPPTTAYQPYVGSHSTSVFGNPNMTVSQDPSSLYSQSLFGLDASHGLQAQPQEHTLPWRPFQSIPSSNPQSMPGMSSFGVQNATDQLNPSPFQQSLAQSTMQHGFHNNMSSSEEFYTPFHPSLDPFAAPIEPQSDNPAQYLNERPFRQSLAPTTFESGAQHDLSPFNVTTAQSLPFQNSAYQSTGSTPFGPPIHPFSSTGSTQNQDEIENNPFLNTAPNSPYLNAVNAMESQNAIGSNPFLNTTSNVQHLNTLGPQGGLNGSSGSASTPSSGLFPSAARAPPPAPLNLQAGHTNGLSNLHGGNATASSPHVMTPLVNMAGNLTLLSPQAPPQKFAIPEPASQNELQIAIYFPKIIFSEDDILSTPATDCIILGRTIPGSHRLELEKAIFLPAHMFDRIRELSRKGKWRIAESYPCPTEHPASCIHGHSLYSKYANTPDDIQGSHRILYGKVLQAYNLMTQCSDREEELTKRWRVTKGPLLSRDRGSIWEGWGVYVDRPIEMFGAERKGAMQFERTDPPDMNDPEEIYEEMRRKEIDEMIEEDDRRNMLEELVEDQLAMNEEQRMAFVDSMMAAWEEEQARLHGG</sequence>
<feature type="region of interest" description="Disordered" evidence="1">
    <location>
        <begin position="836"/>
        <end position="900"/>
    </location>
</feature>
<feature type="region of interest" description="Disordered" evidence="1">
    <location>
        <begin position="508"/>
        <end position="550"/>
    </location>
</feature>
<dbReference type="Proteomes" id="UP001152607">
    <property type="component" value="Unassembled WGS sequence"/>
</dbReference>
<evidence type="ECO:0000313" key="2">
    <source>
        <dbReference type="EMBL" id="CAI6338559.1"/>
    </source>
</evidence>
<feature type="compositionally biased region" description="Acidic residues" evidence="1">
    <location>
        <begin position="451"/>
        <end position="470"/>
    </location>
</feature>
<comment type="caution">
    <text evidence="2">The sequence shown here is derived from an EMBL/GenBank/DDBJ whole genome shotgun (WGS) entry which is preliminary data.</text>
</comment>
<evidence type="ECO:0000256" key="1">
    <source>
        <dbReference type="SAM" id="MobiDB-lite"/>
    </source>
</evidence>
<feature type="compositionally biased region" description="Polar residues" evidence="1">
    <location>
        <begin position="584"/>
        <end position="603"/>
    </location>
</feature>
<feature type="region of interest" description="Disordered" evidence="1">
    <location>
        <begin position="569"/>
        <end position="603"/>
    </location>
</feature>
<name>A0A9W4UMT1_9PLEO</name>
<accession>A0A9W4UMT1</accession>
<protein>
    <submittedName>
        <fullName evidence="2">Uncharacterized protein</fullName>
    </submittedName>
</protein>
<proteinExistence type="predicted"/>
<dbReference type="AlphaFoldDB" id="A0A9W4UMT1"/>
<feature type="region of interest" description="Disordered" evidence="1">
    <location>
        <begin position="451"/>
        <end position="487"/>
    </location>
</feature>
<dbReference type="OrthoDB" id="3787206at2759"/>
<feature type="region of interest" description="Disordered" evidence="1">
    <location>
        <begin position="427"/>
        <end position="446"/>
    </location>
</feature>
<gene>
    <name evidence="2" type="ORF">PDIGIT_LOCUS11689</name>
</gene>
<evidence type="ECO:0000313" key="3">
    <source>
        <dbReference type="Proteomes" id="UP001152607"/>
    </source>
</evidence>
<feature type="compositionally biased region" description="Acidic residues" evidence="1">
    <location>
        <begin position="515"/>
        <end position="526"/>
    </location>
</feature>
<dbReference type="EMBL" id="CAOQHR010000008">
    <property type="protein sequence ID" value="CAI6338559.1"/>
    <property type="molecule type" value="Genomic_DNA"/>
</dbReference>
<keyword evidence="3" id="KW-1185">Reference proteome</keyword>
<feature type="compositionally biased region" description="Polar residues" evidence="1">
    <location>
        <begin position="786"/>
        <end position="795"/>
    </location>
</feature>
<feature type="compositionally biased region" description="Low complexity" evidence="1">
    <location>
        <begin position="569"/>
        <end position="583"/>
    </location>
</feature>